<feature type="domain" description="Formyl transferase N-terminal" evidence="6">
    <location>
        <begin position="3"/>
        <end position="180"/>
    </location>
</feature>
<dbReference type="PANTHER" id="PTHR11138">
    <property type="entry name" value="METHIONYL-TRNA FORMYLTRANSFERASE"/>
    <property type="match status" value="1"/>
</dbReference>
<evidence type="ECO:0000256" key="5">
    <source>
        <dbReference type="HAMAP-Rule" id="MF_00182"/>
    </source>
</evidence>
<dbReference type="PROSITE" id="PS00373">
    <property type="entry name" value="GART"/>
    <property type="match status" value="1"/>
</dbReference>
<dbReference type="InterPro" id="IPR044135">
    <property type="entry name" value="Met-tRNA-FMT_C"/>
</dbReference>
<keyword evidence="3 5" id="KW-0808">Transferase</keyword>
<dbReference type="InterPro" id="IPR041711">
    <property type="entry name" value="Met-tRNA-FMT_N"/>
</dbReference>
<comment type="catalytic activity">
    <reaction evidence="5">
        <text>L-methionyl-tRNA(fMet) + (6R)-10-formyltetrahydrofolate = N-formyl-L-methionyl-tRNA(fMet) + (6S)-5,6,7,8-tetrahydrofolate + H(+)</text>
        <dbReference type="Rhea" id="RHEA:24380"/>
        <dbReference type="Rhea" id="RHEA-COMP:9952"/>
        <dbReference type="Rhea" id="RHEA-COMP:9953"/>
        <dbReference type="ChEBI" id="CHEBI:15378"/>
        <dbReference type="ChEBI" id="CHEBI:57453"/>
        <dbReference type="ChEBI" id="CHEBI:78530"/>
        <dbReference type="ChEBI" id="CHEBI:78844"/>
        <dbReference type="ChEBI" id="CHEBI:195366"/>
        <dbReference type="EC" id="2.1.2.9"/>
    </reaction>
</comment>
<dbReference type="AlphaFoldDB" id="L0K9T2"/>
<dbReference type="GO" id="GO:0005829">
    <property type="term" value="C:cytosol"/>
    <property type="evidence" value="ECO:0007669"/>
    <property type="project" value="TreeGrafter"/>
</dbReference>
<keyword evidence="4 5" id="KW-0648">Protein biosynthesis</keyword>
<comment type="similarity">
    <text evidence="1 5">Belongs to the Fmt family.</text>
</comment>
<evidence type="ECO:0000259" key="7">
    <source>
        <dbReference type="Pfam" id="PF02911"/>
    </source>
</evidence>
<dbReference type="Pfam" id="PF02911">
    <property type="entry name" value="Formyl_trans_C"/>
    <property type="match status" value="1"/>
</dbReference>
<evidence type="ECO:0000313" key="8">
    <source>
        <dbReference type="EMBL" id="AGB40848.1"/>
    </source>
</evidence>
<evidence type="ECO:0000256" key="2">
    <source>
        <dbReference type="ARBA" id="ARBA00012261"/>
    </source>
</evidence>
<evidence type="ECO:0000256" key="3">
    <source>
        <dbReference type="ARBA" id="ARBA00022679"/>
    </source>
</evidence>
<accession>L0K9T2</accession>
<dbReference type="InterPro" id="IPR005793">
    <property type="entry name" value="Formyl_trans_C"/>
</dbReference>
<keyword evidence="9" id="KW-1185">Reference proteome</keyword>
<dbReference type="InterPro" id="IPR001555">
    <property type="entry name" value="GART_AS"/>
</dbReference>
<comment type="function">
    <text evidence="5">Attaches a formyl group to the free amino group of methionyl-tRNA(fMet). The formyl group appears to play a dual role in the initiator identity of N-formylmethionyl-tRNA by promoting its recognition by IF2 and preventing the misappropriation of this tRNA by the elongation apparatus.</text>
</comment>
<dbReference type="InterPro" id="IPR036477">
    <property type="entry name" value="Formyl_transf_N_sf"/>
</dbReference>
<feature type="domain" description="Formyl transferase C-terminal" evidence="7">
    <location>
        <begin position="204"/>
        <end position="304"/>
    </location>
</feature>
<dbReference type="InterPro" id="IPR002376">
    <property type="entry name" value="Formyl_transf_N"/>
</dbReference>
<sequence>MEVVFMGTPDFAVPCLDALCQSEVANLIGVVSQPDRKRGRGQKRQPTPVKKKALEYDIEVFQPQKVTSEEGIDKLKEWDPDLIVVVAYGQILGTEVLNLPQKGCVNVHASLLPQYRGAAPIHRAIINGDQKTGITTMYMDEGMDTGDMILTKEVTITDQDTVGSLHDKLATTGANLLITTLKEIEAGTAPRKKQNDGQATYAPKIKKEEGEINWNQEAKEIWNLIRGMNPWPGAYTYINGERLKLWASQVYSKDQSKEMIPGTIIKTDTEEGIIVQTGQGQLLLTKVQPASKQRMSATDYLLGYDLQEGTKLGK</sequence>
<evidence type="ECO:0000313" key="9">
    <source>
        <dbReference type="Proteomes" id="UP000010880"/>
    </source>
</evidence>
<dbReference type="KEGG" id="hhl:Halha_0882"/>
<dbReference type="PATRIC" id="fig|748449.3.peg.841"/>
<dbReference type="SUPFAM" id="SSF53328">
    <property type="entry name" value="Formyltransferase"/>
    <property type="match status" value="1"/>
</dbReference>
<dbReference type="InterPro" id="IPR005794">
    <property type="entry name" value="Fmt"/>
</dbReference>
<dbReference type="HAMAP" id="MF_00182">
    <property type="entry name" value="Formyl_trans"/>
    <property type="match status" value="1"/>
</dbReference>
<organism evidence="8 9">
    <name type="scientific">Halobacteroides halobius (strain ATCC 35273 / DSM 5150 / MD-1)</name>
    <dbReference type="NCBI Taxonomy" id="748449"/>
    <lineage>
        <taxon>Bacteria</taxon>
        <taxon>Bacillati</taxon>
        <taxon>Bacillota</taxon>
        <taxon>Clostridia</taxon>
        <taxon>Halanaerobiales</taxon>
        <taxon>Halobacteroidaceae</taxon>
        <taxon>Halobacteroides</taxon>
    </lineage>
</organism>
<evidence type="ECO:0000256" key="1">
    <source>
        <dbReference type="ARBA" id="ARBA00010699"/>
    </source>
</evidence>
<dbReference type="RefSeq" id="WP_015326573.1">
    <property type="nucleotide sequence ID" value="NC_019978.1"/>
</dbReference>
<dbReference type="InterPro" id="IPR011034">
    <property type="entry name" value="Formyl_transferase-like_C_sf"/>
</dbReference>
<feature type="binding site" evidence="5">
    <location>
        <begin position="110"/>
        <end position="113"/>
    </location>
    <ligand>
        <name>(6S)-5,6,7,8-tetrahydrofolate</name>
        <dbReference type="ChEBI" id="CHEBI:57453"/>
    </ligand>
</feature>
<dbReference type="Pfam" id="PF00551">
    <property type="entry name" value="Formyl_trans_N"/>
    <property type="match status" value="1"/>
</dbReference>
<dbReference type="NCBIfam" id="TIGR00460">
    <property type="entry name" value="fmt"/>
    <property type="match status" value="1"/>
</dbReference>
<dbReference type="PANTHER" id="PTHR11138:SF5">
    <property type="entry name" value="METHIONYL-TRNA FORMYLTRANSFERASE, MITOCHONDRIAL"/>
    <property type="match status" value="1"/>
</dbReference>
<protein>
    <recommendedName>
        <fullName evidence="2 5">Methionyl-tRNA formyltransferase</fullName>
        <ecNumber evidence="2 5">2.1.2.9</ecNumber>
    </recommendedName>
</protein>
<dbReference type="STRING" id="748449.Halha_0882"/>
<dbReference type="Gene3D" id="3.40.50.12230">
    <property type="match status" value="1"/>
</dbReference>
<dbReference type="HOGENOM" id="CLU_033347_1_1_9"/>
<dbReference type="EC" id="2.1.2.9" evidence="2 5"/>
<dbReference type="OrthoDB" id="9802815at2"/>
<dbReference type="CDD" id="cd08704">
    <property type="entry name" value="Met_tRNA_FMT_C"/>
    <property type="match status" value="1"/>
</dbReference>
<dbReference type="Proteomes" id="UP000010880">
    <property type="component" value="Chromosome"/>
</dbReference>
<proteinExistence type="inferred from homology"/>
<dbReference type="SUPFAM" id="SSF50486">
    <property type="entry name" value="FMT C-terminal domain-like"/>
    <property type="match status" value="1"/>
</dbReference>
<dbReference type="EMBL" id="CP003359">
    <property type="protein sequence ID" value="AGB40848.1"/>
    <property type="molecule type" value="Genomic_DNA"/>
</dbReference>
<reference evidence="9" key="1">
    <citation type="submission" date="2012-02" db="EMBL/GenBank/DDBJ databases">
        <title>The complete genome of Halobacteroides halobius DSM 5150.</title>
        <authorList>
            <person name="Lucas S."/>
            <person name="Copeland A."/>
            <person name="Lapidus A."/>
            <person name="Glavina del Rio T."/>
            <person name="Dalin E."/>
            <person name="Tice H."/>
            <person name="Bruce D."/>
            <person name="Goodwin L."/>
            <person name="Pitluck S."/>
            <person name="Peters L."/>
            <person name="Mikhailova N."/>
            <person name="Gu W."/>
            <person name="Kyrpides N."/>
            <person name="Mavromatis K."/>
            <person name="Ivanova N."/>
            <person name="Brettin T."/>
            <person name="Detter J.C."/>
            <person name="Han C."/>
            <person name="Larimer F."/>
            <person name="Land M."/>
            <person name="Hauser L."/>
            <person name="Markowitz V."/>
            <person name="Cheng J.-F."/>
            <person name="Hugenholtz P."/>
            <person name="Woyke T."/>
            <person name="Wu D."/>
            <person name="Tindall B."/>
            <person name="Pomrenke H."/>
            <person name="Brambilla E."/>
            <person name="Klenk H.-P."/>
            <person name="Eisen J.A."/>
        </authorList>
    </citation>
    <scope>NUCLEOTIDE SEQUENCE [LARGE SCALE GENOMIC DNA]</scope>
    <source>
        <strain evidence="9">ATCC 35273 / DSM 5150 / MD-1</strain>
    </source>
</reference>
<gene>
    <name evidence="5" type="primary">fmt</name>
    <name evidence="8" type="ordered locus">Halha_0882</name>
</gene>
<dbReference type="CDD" id="cd08646">
    <property type="entry name" value="FMT_core_Met-tRNA-FMT_N"/>
    <property type="match status" value="1"/>
</dbReference>
<name>L0K9T2_HALHC</name>
<evidence type="ECO:0000256" key="4">
    <source>
        <dbReference type="ARBA" id="ARBA00022917"/>
    </source>
</evidence>
<dbReference type="eggNOG" id="COG0223">
    <property type="taxonomic scope" value="Bacteria"/>
</dbReference>
<dbReference type="GO" id="GO:0004479">
    <property type="term" value="F:methionyl-tRNA formyltransferase activity"/>
    <property type="evidence" value="ECO:0007669"/>
    <property type="project" value="UniProtKB-UniRule"/>
</dbReference>
<dbReference type="FunFam" id="3.40.50.12230:FF:000001">
    <property type="entry name" value="Methionyl-tRNA formyltransferase"/>
    <property type="match status" value="1"/>
</dbReference>
<evidence type="ECO:0000259" key="6">
    <source>
        <dbReference type="Pfam" id="PF00551"/>
    </source>
</evidence>